<dbReference type="GO" id="GO:0000155">
    <property type="term" value="F:phosphorelay sensor kinase activity"/>
    <property type="evidence" value="ECO:0007669"/>
    <property type="project" value="InterPro"/>
</dbReference>
<comment type="caution">
    <text evidence="9">The sequence shown here is derived from an EMBL/GenBank/DDBJ whole genome shotgun (WGS) entry which is preliminary data.</text>
</comment>
<dbReference type="SMART" id="SM00448">
    <property type="entry name" value="REC"/>
    <property type="match status" value="1"/>
</dbReference>
<dbReference type="InterPro" id="IPR011006">
    <property type="entry name" value="CheY-like_superfamily"/>
</dbReference>
<evidence type="ECO:0000256" key="1">
    <source>
        <dbReference type="ARBA" id="ARBA00000085"/>
    </source>
</evidence>
<organism evidence="9 10">
    <name type="scientific">Sphingomonas naasensis</name>
    <dbReference type="NCBI Taxonomy" id="1344951"/>
    <lineage>
        <taxon>Bacteria</taxon>
        <taxon>Pseudomonadati</taxon>
        <taxon>Pseudomonadota</taxon>
        <taxon>Alphaproteobacteria</taxon>
        <taxon>Sphingomonadales</taxon>
        <taxon>Sphingomonadaceae</taxon>
        <taxon>Sphingomonas</taxon>
    </lineage>
</organism>
<keyword evidence="6" id="KW-0472">Membrane</keyword>
<sequence>MLSLTAALSHGSYAPHGASMAWRADLLWAHVAGDAILALAYFSIAAALATLIRRRRDFAFGWMFRCFAAFLFAGGLLHVFAIVTLWYPIYGIEAALKALTAAASIATAAALWPLLSKVISMPSRAQLTAANTELEALIAERDAAIEELRTHVAERRELEAALLQSQKLEAIGQLTGGIAHDFNNLLQAVAGNLELIARKPDDLDRVIAWSANALSAVERGRALTGQLLAFSSKQRVDLNSVRLAELVGGVKDLLERAVAPLGQVRIERIDPGLNVEVDPLQLELALLNLAFNARDAMPEGGTLTVSAARCSGPIDAAGLPTGDYVALTMADTGTGMSEEVRGRAADAFFTTKGPGKGTGMGLAMAMGVMRQSGGSLAIESEEGKGSAITLYLRVATAQPRRVVGDDARSDARVNLSGCRIALVDDDAQVRGSLRDTLTAAGAIVEEAAEGGAGMALVRELRPDLLVVDFAMPGMNGADVVRQMRDEFPEMPVVLVTGFAESGKLDAVTGPQVAVLWKPFEAQELLRKVAGLLHR</sequence>
<dbReference type="InterPro" id="IPR005467">
    <property type="entry name" value="His_kinase_dom"/>
</dbReference>
<evidence type="ECO:0000313" key="10">
    <source>
        <dbReference type="Proteomes" id="UP000309848"/>
    </source>
</evidence>
<comment type="catalytic activity">
    <reaction evidence="1">
        <text>ATP + protein L-histidine = ADP + protein N-phospho-L-histidine.</text>
        <dbReference type="EC" id="2.7.13.3"/>
    </reaction>
</comment>
<dbReference type="InterPro" id="IPR003661">
    <property type="entry name" value="HisK_dim/P_dom"/>
</dbReference>
<keyword evidence="10" id="KW-1185">Reference proteome</keyword>
<name>A0A4S1WS56_9SPHN</name>
<feature type="coiled-coil region" evidence="5">
    <location>
        <begin position="127"/>
        <end position="161"/>
    </location>
</feature>
<dbReference type="CDD" id="cd00082">
    <property type="entry name" value="HisKA"/>
    <property type="match status" value="1"/>
</dbReference>
<dbReference type="SUPFAM" id="SSF47384">
    <property type="entry name" value="Homodimeric domain of signal transducing histidine kinase"/>
    <property type="match status" value="1"/>
</dbReference>
<dbReference type="PROSITE" id="PS50109">
    <property type="entry name" value="HIS_KIN"/>
    <property type="match status" value="1"/>
</dbReference>
<dbReference type="PROSITE" id="PS50110">
    <property type="entry name" value="RESPONSE_REGULATORY"/>
    <property type="match status" value="1"/>
</dbReference>
<reference evidence="9 10" key="1">
    <citation type="submission" date="2019-04" db="EMBL/GenBank/DDBJ databases">
        <title>Sphingomonas psychrotolerans sp. nov., isolated from soil in the Tianshan Mountains, Xinjiang, China.</title>
        <authorList>
            <person name="Luo Y."/>
            <person name="Sheng H."/>
        </authorList>
    </citation>
    <scope>NUCLEOTIDE SEQUENCE [LARGE SCALE GENOMIC DNA]</scope>
    <source>
        <strain evidence="9 10">KIS18-15</strain>
    </source>
</reference>
<protein>
    <recommendedName>
        <fullName evidence="2">histidine kinase</fullName>
        <ecNumber evidence="2">2.7.13.3</ecNumber>
    </recommendedName>
</protein>
<dbReference type="Pfam" id="PF02518">
    <property type="entry name" value="HATPase_c"/>
    <property type="match status" value="1"/>
</dbReference>
<evidence type="ECO:0000256" key="2">
    <source>
        <dbReference type="ARBA" id="ARBA00012438"/>
    </source>
</evidence>
<dbReference type="OrthoDB" id="9796100at2"/>
<gene>
    <name evidence="9" type="ORF">E5A74_03525</name>
</gene>
<dbReference type="InterPro" id="IPR058544">
    <property type="entry name" value="ETR1_N"/>
</dbReference>
<dbReference type="EC" id="2.7.13.3" evidence="2"/>
<evidence type="ECO:0000259" key="8">
    <source>
        <dbReference type="PROSITE" id="PS50110"/>
    </source>
</evidence>
<dbReference type="CDD" id="cd00156">
    <property type="entry name" value="REC"/>
    <property type="match status" value="1"/>
</dbReference>
<dbReference type="EMBL" id="SRXU01000001">
    <property type="protein sequence ID" value="TGX46238.1"/>
    <property type="molecule type" value="Genomic_DNA"/>
</dbReference>
<dbReference type="Proteomes" id="UP000309848">
    <property type="component" value="Unassembled WGS sequence"/>
</dbReference>
<dbReference type="Gene3D" id="3.30.565.10">
    <property type="entry name" value="Histidine kinase-like ATPase, C-terminal domain"/>
    <property type="match status" value="1"/>
</dbReference>
<keyword evidence="3 4" id="KW-0597">Phosphoprotein</keyword>
<dbReference type="Gene3D" id="1.10.287.130">
    <property type="match status" value="1"/>
</dbReference>
<evidence type="ECO:0000256" key="6">
    <source>
        <dbReference type="SAM" id="Phobius"/>
    </source>
</evidence>
<evidence type="ECO:0000256" key="4">
    <source>
        <dbReference type="PROSITE-ProRule" id="PRU00169"/>
    </source>
</evidence>
<evidence type="ECO:0000313" key="9">
    <source>
        <dbReference type="EMBL" id="TGX46238.1"/>
    </source>
</evidence>
<dbReference type="InterPro" id="IPR036890">
    <property type="entry name" value="HATPase_C_sf"/>
</dbReference>
<dbReference type="InterPro" id="IPR036097">
    <property type="entry name" value="HisK_dim/P_sf"/>
</dbReference>
<dbReference type="SUPFAM" id="SSF55874">
    <property type="entry name" value="ATPase domain of HSP90 chaperone/DNA topoisomerase II/histidine kinase"/>
    <property type="match status" value="1"/>
</dbReference>
<dbReference type="Gene3D" id="3.40.50.2300">
    <property type="match status" value="1"/>
</dbReference>
<evidence type="ECO:0000259" key="7">
    <source>
        <dbReference type="PROSITE" id="PS50109"/>
    </source>
</evidence>
<dbReference type="PRINTS" id="PR00344">
    <property type="entry name" value="BCTRLSENSOR"/>
</dbReference>
<feature type="modified residue" description="4-aspartylphosphate" evidence="4">
    <location>
        <position position="468"/>
    </location>
</feature>
<dbReference type="SUPFAM" id="SSF52172">
    <property type="entry name" value="CheY-like"/>
    <property type="match status" value="1"/>
</dbReference>
<dbReference type="InterPro" id="IPR003594">
    <property type="entry name" value="HATPase_dom"/>
</dbReference>
<dbReference type="InterPro" id="IPR001789">
    <property type="entry name" value="Sig_transdc_resp-reg_receiver"/>
</dbReference>
<feature type="domain" description="Response regulatory" evidence="8">
    <location>
        <begin position="419"/>
        <end position="532"/>
    </location>
</feature>
<dbReference type="RefSeq" id="WP_135982851.1">
    <property type="nucleotide sequence ID" value="NZ_JAASQM010000001.1"/>
</dbReference>
<feature type="domain" description="Histidine kinase" evidence="7">
    <location>
        <begin position="177"/>
        <end position="396"/>
    </location>
</feature>
<keyword evidence="6" id="KW-0812">Transmembrane</keyword>
<keyword evidence="6" id="KW-1133">Transmembrane helix</keyword>
<dbReference type="InterPro" id="IPR004358">
    <property type="entry name" value="Sig_transdc_His_kin-like_C"/>
</dbReference>
<dbReference type="PANTHER" id="PTHR43065">
    <property type="entry name" value="SENSOR HISTIDINE KINASE"/>
    <property type="match status" value="1"/>
</dbReference>
<dbReference type="AlphaFoldDB" id="A0A4S1WS56"/>
<dbReference type="Pfam" id="PF25487">
    <property type="entry name" value="ETR1_N"/>
    <property type="match status" value="1"/>
</dbReference>
<dbReference type="SMART" id="SM00387">
    <property type="entry name" value="HATPase_c"/>
    <property type="match status" value="1"/>
</dbReference>
<proteinExistence type="predicted"/>
<dbReference type="PANTHER" id="PTHR43065:SF49">
    <property type="entry name" value="HISTIDINE KINASE"/>
    <property type="match status" value="1"/>
</dbReference>
<keyword evidence="5" id="KW-0175">Coiled coil</keyword>
<feature type="transmembrane region" description="Helical" evidence="6">
    <location>
        <begin position="27"/>
        <end position="52"/>
    </location>
</feature>
<evidence type="ECO:0000256" key="3">
    <source>
        <dbReference type="ARBA" id="ARBA00022553"/>
    </source>
</evidence>
<dbReference type="Pfam" id="PF00072">
    <property type="entry name" value="Response_reg"/>
    <property type="match status" value="1"/>
</dbReference>
<evidence type="ECO:0000256" key="5">
    <source>
        <dbReference type="SAM" id="Coils"/>
    </source>
</evidence>
<feature type="transmembrane region" description="Helical" evidence="6">
    <location>
        <begin position="64"/>
        <end position="89"/>
    </location>
</feature>
<accession>A0A4S1WS56</accession>